<evidence type="ECO:0000256" key="1">
    <source>
        <dbReference type="ARBA" id="ARBA00001933"/>
    </source>
</evidence>
<evidence type="ECO:0000256" key="2">
    <source>
        <dbReference type="ARBA" id="ARBA00022576"/>
    </source>
</evidence>
<proteinExistence type="inferred from homology"/>
<dbReference type="Gene3D" id="3.40.640.10">
    <property type="entry name" value="Type I PLP-dependent aspartate aminotransferase-like (Major domain)"/>
    <property type="match status" value="2"/>
</dbReference>
<evidence type="ECO:0000256" key="4">
    <source>
        <dbReference type="ARBA" id="ARBA00022898"/>
    </source>
</evidence>
<dbReference type="InterPro" id="IPR015424">
    <property type="entry name" value="PyrdxlP-dep_Trfase"/>
</dbReference>
<name>A0ABV8BK10_9PSEU</name>
<dbReference type="RefSeq" id="WP_382368988.1">
    <property type="nucleotide sequence ID" value="NZ_JBHRZI010000005.1"/>
</dbReference>
<dbReference type="InterPro" id="IPR050103">
    <property type="entry name" value="Class-III_PLP-dep_AT"/>
</dbReference>
<comment type="caution">
    <text evidence="6">The sequence shown here is derived from an EMBL/GenBank/DDBJ whole genome shotgun (WGS) entry which is preliminary data.</text>
</comment>
<protein>
    <submittedName>
        <fullName evidence="6">Aspartate aminotransferase family protein</fullName>
    </submittedName>
</protein>
<accession>A0ABV8BK10</accession>
<dbReference type="Gene3D" id="3.90.1150.10">
    <property type="entry name" value="Aspartate Aminotransferase, domain 1"/>
    <property type="match status" value="2"/>
</dbReference>
<dbReference type="InterPro" id="IPR015421">
    <property type="entry name" value="PyrdxlP-dep_Trfase_major"/>
</dbReference>
<comment type="similarity">
    <text evidence="5">Belongs to the class-III pyridoxal-phosphate-dependent aminotransferase family.</text>
</comment>
<dbReference type="EMBL" id="JBHRZI010000005">
    <property type="protein sequence ID" value="MFC3890688.1"/>
    <property type="molecule type" value="Genomic_DNA"/>
</dbReference>
<keyword evidence="2 6" id="KW-0032">Aminotransferase</keyword>
<dbReference type="GO" id="GO:0008483">
    <property type="term" value="F:transaminase activity"/>
    <property type="evidence" value="ECO:0007669"/>
    <property type="project" value="UniProtKB-KW"/>
</dbReference>
<dbReference type="InterPro" id="IPR005814">
    <property type="entry name" value="Aminotrans_3"/>
</dbReference>
<evidence type="ECO:0000256" key="3">
    <source>
        <dbReference type="ARBA" id="ARBA00022679"/>
    </source>
</evidence>
<dbReference type="Pfam" id="PF00202">
    <property type="entry name" value="Aminotran_3"/>
    <property type="match status" value="1"/>
</dbReference>
<evidence type="ECO:0000313" key="7">
    <source>
        <dbReference type="Proteomes" id="UP001595690"/>
    </source>
</evidence>
<keyword evidence="7" id="KW-1185">Reference proteome</keyword>
<keyword evidence="3" id="KW-0808">Transferase</keyword>
<comment type="cofactor">
    <cofactor evidence="1">
        <name>pyridoxal 5'-phosphate</name>
        <dbReference type="ChEBI" id="CHEBI:597326"/>
    </cofactor>
</comment>
<dbReference type="InterPro" id="IPR015422">
    <property type="entry name" value="PyrdxlP-dep_Trfase_small"/>
</dbReference>
<dbReference type="PANTHER" id="PTHR11986">
    <property type="entry name" value="AMINOTRANSFERASE CLASS III"/>
    <property type="match status" value="1"/>
</dbReference>
<evidence type="ECO:0000313" key="6">
    <source>
        <dbReference type="EMBL" id="MFC3890688.1"/>
    </source>
</evidence>
<organism evidence="6 7">
    <name type="scientific">Lentzea rhizosphaerae</name>
    <dbReference type="NCBI Taxonomy" id="2041025"/>
    <lineage>
        <taxon>Bacteria</taxon>
        <taxon>Bacillati</taxon>
        <taxon>Actinomycetota</taxon>
        <taxon>Actinomycetes</taxon>
        <taxon>Pseudonocardiales</taxon>
        <taxon>Pseudonocardiaceae</taxon>
        <taxon>Lentzea</taxon>
    </lineage>
</organism>
<sequence length="519" mass="55062">MVTPTTAPELAEPHLRGLLASIGLDVEYVRGSGDTLYYRDTDGAEIPVLDLVGGYGSLVFGHNHPRLVERARELLEQQVPVHAQFSYHPYANELAHELNTVLRRELGVDEPYHALFGNSGAEAVEIAMKHAELDRVVRVGALRARVAETWAAVQASAPAVPADVTERLELPDTATLDDVVAAAARLNEESFTRAPVFLALEGGFHGKLAGSVQLTHNPGYRMPFSALAAQARFVPAAPGATAAAADAERAEVIVPEVVDGVLRLTVERSPVVAALFVEPVQGEGGIRVLDRTVAAEIRSVADEAGFPVVVDEVQSGMGRTGRFFAAAHSGLAGDYVLLAKGIGGGVAKSSVTLIRGSRYQGDFELVHSSTFAKDAFSVHIGLEVLRMLEEDGGAAYARAAERGAALRAELEAVRAEFPDVVSDVRGEGLMLGVEFADLTASPDPVLAENAAHGLIGYVLAGHLLRRHAVRVFPTASAPHTLRAEPSIYLTDEAITQFGSALRELCGLLRKEDGAALLPV</sequence>
<dbReference type="PIRSF" id="PIRSF000521">
    <property type="entry name" value="Transaminase_4ab_Lys_Orn"/>
    <property type="match status" value="1"/>
</dbReference>
<reference evidence="7" key="1">
    <citation type="journal article" date="2019" name="Int. J. Syst. Evol. Microbiol.">
        <title>The Global Catalogue of Microorganisms (GCM) 10K type strain sequencing project: providing services to taxonomists for standard genome sequencing and annotation.</title>
        <authorList>
            <consortium name="The Broad Institute Genomics Platform"/>
            <consortium name="The Broad Institute Genome Sequencing Center for Infectious Disease"/>
            <person name="Wu L."/>
            <person name="Ma J."/>
        </authorList>
    </citation>
    <scope>NUCLEOTIDE SEQUENCE [LARGE SCALE GENOMIC DNA]</scope>
    <source>
        <strain evidence="7">CGMCC 4.7405</strain>
    </source>
</reference>
<evidence type="ECO:0000256" key="5">
    <source>
        <dbReference type="RuleBase" id="RU003560"/>
    </source>
</evidence>
<gene>
    <name evidence="6" type="ORF">ACFOWZ_04330</name>
</gene>
<dbReference type="PANTHER" id="PTHR11986:SF79">
    <property type="entry name" value="ACETYLORNITHINE AMINOTRANSFERASE, MITOCHONDRIAL"/>
    <property type="match status" value="1"/>
</dbReference>
<keyword evidence="4 5" id="KW-0663">Pyridoxal phosphate</keyword>
<dbReference type="Proteomes" id="UP001595690">
    <property type="component" value="Unassembled WGS sequence"/>
</dbReference>
<dbReference type="SUPFAM" id="SSF53383">
    <property type="entry name" value="PLP-dependent transferases"/>
    <property type="match status" value="1"/>
</dbReference>